<protein>
    <submittedName>
        <fullName evidence="1">Uncharacterized protein</fullName>
    </submittedName>
</protein>
<gene>
    <name evidence="1" type="ORF">K435DRAFT_712244</name>
</gene>
<dbReference type="AlphaFoldDB" id="A0A4S8MSL3"/>
<accession>A0A4S8MSL3</accession>
<dbReference type="EMBL" id="ML179046">
    <property type="protein sequence ID" value="THV05861.1"/>
    <property type="molecule type" value="Genomic_DNA"/>
</dbReference>
<dbReference type="Proteomes" id="UP000297245">
    <property type="component" value="Unassembled WGS sequence"/>
</dbReference>
<evidence type="ECO:0000313" key="1">
    <source>
        <dbReference type="EMBL" id="THV05861.1"/>
    </source>
</evidence>
<dbReference type="OrthoDB" id="3582307at2759"/>
<organism evidence="1 2">
    <name type="scientific">Dendrothele bispora (strain CBS 962.96)</name>
    <dbReference type="NCBI Taxonomy" id="1314807"/>
    <lineage>
        <taxon>Eukaryota</taxon>
        <taxon>Fungi</taxon>
        <taxon>Dikarya</taxon>
        <taxon>Basidiomycota</taxon>
        <taxon>Agaricomycotina</taxon>
        <taxon>Agaricomycetes</taxon>
        <taxon>Agaricomycetidae</taxon>
        <taxon>Agaricales</taxon>
        <taxon>Agaricales incertae sedis</taxon>
        <taxon>Dendrothele</taxon>
    </lineage>
</organism>
<name>A0A4S8MSL3_DENBC</name>
<proteinExistence type="predicted"/>
<reference evidence="1 2" key="1">
    <citation type="journal article" date="2019" name="Nat. Ecol. Evol.">
        <title>Megaphylogeny resolves global patterns of mushroom evolution.</title>
        <authorList>
            <person name="Varga T."/>
            <person name="Krizsan K."/>
            <person name="Foldi C."/>
            <person name="Dima B."/>
            <person name="Sanchez-Garcia M."/>
            <person name="Sanchez-Ramirez S."/>
            <person name="Szollosi G.J."/>
            <person name="Szarkandi J.G."/>
            <person name="Papp V."/>
            <person name="Albert L."/>
            <person name="Andreopoulos W."/>
            <person name="Angelini C."/>
            <person name="Antonin V."/>
            <person name="Barry K.W."/>
            <person name="Bougher N.L."/>
            <person name="Buchanan P."/>
            <person name="Buyck B."/>
            <person name="Bense V."/>
            <person name="Catcheside P."/>
            <person name="Chovatia M."/>
            <person name="Cooper J."/>
            <person name="Damon W."/>
            <person name="Desjardin D."/>
            <person name="Finy P."/>
            <person name="Geml J."/>
            <person name="Haridas S."/>
            <person name="Hughes K."/>
            <person name="Justo A."/>
            <person name="Karasinski D."/>
            <person name="Kautmanova I."/>
            <person name="Kiss B."/>
            <person name="Kocsube S."/>
            <person name="Kotiranta H."/>
            <person name="LaButti K.M."/>
            <person name="Lechner B.E."/>
            <person name="Liimatainen K."/>
            <person name="Lipzen A."/>
            <person name="Lukacs Z."/>
            <person name="Mihaltcheva S."/>
            <person name="Morgado L.N."/>
            <person name="Niskanen T."/>
            <person name="Noordeloos M.E."/>
            <person name="Ohm R.A."/>
            <person name="Ortiz-Santana B."/>
            <person name="Ovrebo C."/>
            <person name="Racz N."/>
            <person name="Riley R."/>
            <person name="Savchenko A."/>
            <person name="Shiryaev A."/>
            <person name="Soop K."/>
            <person name="Spirin V."/>
            <person name="Szebenyi C."/>
            <person name="Tomsovsky M."/>
            <person name="Tulloss R.E."/>
            <person name="Uehling J."/>
            <person name="Grigoriev I.V."/>
            <person name="Vagvolgyi C."/>
            <person name="Papp T."/>
            <person name="Martin F.M."/>
            <person name="Miettinen O."/>
            <person name="Hibbett D.S."/>
            <person name="Nagy L.G."/>
        </authorList>
    </citation>
    <scope>NUCLEOTIDE SEQUENCE [LARGE SCALE GENOMIC DNA]</scope>
    <source>
        <strain evidence="1 2">CBS 962.96</strain>
    </source>
</reference>
<evidence type="ECO:0000313" key="2">
    <source>
        <dbReference type="Proteomes" id="UP000297245"/>
    </source>
</evidence>
<sequence>MQRWLDVVLRRWHKMLGLSLQSPPSWYRDRLREELRERRNASTSIQRLSETSDVYFSIIRARYDGFPIRNLPPFDFSQHTLVYGYMLAKYSLRWGFYRAAAVLCRAPCYHSIREVVNPAKDSKLDEVAARHQIDPDKFKRVGRKLRRVWPLLP</sequence>
<keyword evidence="2" id="KW-1185">Reference proteome</keyword>